<keyword evidence="6" id="KW-1185">Reference proteome</keyword>
<dbReference type="GO" id="GO:0016829">
    <property type="term" value="F:lyase activity"/>
    <property type="evidence" value="ECO:0007669"/>
    <property type="project" value="UniProtKB-KW"/>
</dbReference>
<keyword evidence="3" id="KW-0032">Aminotransferase</keyword>
<keyword evidence="5" id="KW-0456">Lyase</keyword>
<dbReference type="AlphaFoldDB" id="A0A927PL78"/>
<dbReference type="PROSITE" id="PS00105">
    <property type="entry name" value="AA_TRANSFER_CLASS_1"/>
    <property type="match status" value="1"/>
</dbReference>
<keyword evidence="3" id="KW-0808">Transferase</keyword>
<dbReference type="PANTHER" id="PTHR42885:SF1">
    <property type="entry name" value="THREONINE-PHOSPHATE DECARBOXYLASE"/>
    <property type="match status" value="1"/>
</dbReference>
<dbReference type="EMBL" id="JACYWE010000002">
    <property type="protein sequence ID" value="MBD8505564.1"/>
    <property type="molecule type" value="Genomic_DNA"/>
</dbReference>
<proteinExistence type="inferred from homology"/>
<dbReference type="EC" id="2.6.1.-" evidence="3"/>
<evidence type="ECO:0000313" key="6">
    <source>
        <dbReference type="Proteomes" id="UP000642993"/>
    </source>
</evidence>
<name>A0A927PL78_9ACTN</name>
<dbReference type="InterPro" id="IPR015422">
    <property type="entry name" value="PyrdxlP-dep_Trfase_small"/>
</dbReference>
<comment type="cofactor">
    <cofactor evidence="1 3">
        <name>pyridoxal 5'-phosphate</name>
        <dbReference type="ChEBI" id="CHEBI:597326"/>
    </cofactor>
</comment>
<gene>
    <name evidence="5" type="ORF">HT102_03555</name>
</gene>
<dbReference type="GO" id="GO:0030170">
    <property type="term" value="F:pyridoxal phosphate binding"/>
    <property type="evidence" value="ECO:0007669"/>
    <property type="project" value="InterPro"/>
</dbReference>
<dbReference type="Proteomes" id="UP000642993">
    <property type="component" value="Unassembled WGS sequence"/>
</dbReference>
<evidence type="ECO:0000256" key="3">
    <source>
        <dbReference type="RuleBase" id="RU000481"/>
    </source>
</evidence>
<comment type="similarity">
    <text evidence="3">Belongs to the class-I pyridoxal-phosphate-dependent aminotransferase family.</text>
</comment>
<reference evidence="5" key="1">
    <citation type="submission" date="2020-09" db="EMBL/GenBank/DDBJ databases">
        <title>Hoyosella lacisalsi sp. nov., a halotolerant actinobacterium isolated from soil of Lake Gudzhirganskoe.</title>
        <authorList>
            <person name="Yang Q."/>
            <person name="Guo P.Y."/>
            <person name="Liu S.W."/>
            <person name="Li F.N."/>
            <person name="Sun C.H."/>
        </authorList>
    </citation>
    <scope>NUCLEOTIDE SEQUENCE</scope>
    <source>
        <strain evidence="5">G463</strain>
    </source>
</reference>
<dbReference type="CDD" id="cd00609">
    <property type="entry name" value="AAT_like"/>
    <property type="match status" value="1"/>
</dbReference>
<sequence length="376" mass="39989">MPSRIATALGWCPVSIIARQSLDPGRGAGADALRHHGDIDAAPGLLDLAVNVHGAEPPPWLQHALRDRLPDLARYPDRAEDWATRAVIAARHGRHPDEVLLLNGAAEGFALLPGLAPRHAVVIHPSFTEPEHVLASAGIPVTRVILRPPFDLAQATIPRDADLVVVGNPTNPTSVLHPRSSIEALRAPGRLVVVDEAFMDVVPGEIGSCAAEGADDVLVLRSITKTWGLAGLRAGYALGAPELLQSLARPRPHWPVGTLAMTALAACSSDRAITETARIAERIAADREYLLARLGGLRHRGISVVAPASAPFVLLGVPEGLRQGLRGRGVAVRRCDTFPGLDDRVIRVAVREQPLVDTLVQAIDALDEEQQCSNLA</sequence>
<organism evidence="5 6">
    <name type="scientific">Lolliginicoccus lacisalsi</name>
    <dbReference type="NCBI Taxonomy" id="2742202"/>
    <lineage>
        <taxon>Bacteria</taxon>
        <taxon>Bacillati</taxon>
        <taxon>Actinomycetota</taxon>
        <taxon>Actinomycetes</taxon>
        <taxon>Mycobacteriales</taxon>
        <taxon>Hoyosellaceae</taxon>
        <taxon>Lolliginicoccus</taxon>
    </lineage>
</organism>
<dbReference type="SUPFAM" id="SSF53383">
    <property type="entry name" value="PLP-dependent transferases"/>
    <property type="match status" value="1"/>
</dbReference>
<protein>
    <recommendedName>
        <fullName evidence="3">Aminotransferase</fullName>
        <ecNumber evidence="3">2.6.1.-</ecNumber>
    </recommendedName>
</protein>
<dbReference type="InterPro" id="IPR004838">
    <property type="entry name" value="NHTrfase_class1_PyrdxlP-BS"/>
</dbReference>
<dbReference type="Pfam" id="PF00155">
    <property type="entry name" value="Aminotran_1_2"/>
    <property type="match status" value="1"/>
</dbReference>
<dbReference type="InterPro" id="IPR004839">
    <property type="entry name" value="Aminotransferase_I/II_large"/>
</dbReference>
<dbReference type="PANTHER" id="PTHR42885">
    <property type="entry name" value="HISTIDINOL-PHOSPHATE AMINOTRANSFERASE-RELATED"/>
    <property type="match status" value="1"/>
</dbReference>
<evidence type="ECO:0000259" key="4">
    <source>
        <dbReference type="Pfam" id="PF00155"/>
    </source>
</evidence>
<keyword evidence="2" id="KW-0663">Pyridoxal phosphate</keyword>
<dbReference type="GO" id="GO:0008483">
    <property type="term" value="F:transaminase activity"/>
    <property type="evidence" value="ECO:0007669"/>
    <property type="project" value="UniProtKB-KW"/>
</dbReference>
<dbReference type="Gene3D" id="3.90.1150.10">
    <property type="entry name" value="Aspartate Aminotransferase, domain 1"/>
    <property type="match status" value="1"/>
</dbReference>
<evidence type="ECO:0000256" key="1">
    <source>
        <dbReference type="ARBA" id="ARBA00001933"/>
    </source>
</evidence>
<evidence type="ECO:0000313" key="5">
    <source>
        <dbReference type="EMBL" id="MBD8505564.1"/>
    </source>
</evidence>
<dbReference type="Gene3D" id="3.40.640.10">
    <property type="entry name" value="Type I PLP-dependent aspartate aminotransferase-like (Major domain)"/>
    <property type="match status" value="1"/>
</dbReference>
<accession>A0A927PL78</accession>
<dbReference type="InterPro" id="IPR015421">
    <property type="entry name" value="PyrdxlP-dep_Trfase_major"/>
</dbReference>
<dbReference type="NCBIfam" id="NF005915">
    <property type="entry name" value="PRK07908.1"/>
    <property type="match status" value="1"/>
</dbReference>
<comment type="caution">
    <text evidence="5">The sequence shown here is derived from an EMBL/GenBank/DDBJ whole genome shotgun (WGS) entry which is preliminary data.</text>
</comment>
<dbReference type="InterPro" id="IPR015424">
    <property type="entry name" value="PyrdxlP-dep_Trfase"/>
</dbReference>
<feature type="domain" description="Aminotransferase class I/classII large" evidence="4">
    <location>
        <begin position="46"/>
        <end position="363"/>
    </location>
</feature>
<evidence type="ECO:0000256" key="2">
    <source>
        <dbReference type="ARBA" id="ARBA00022898"/>
    </source>
</evidence>